<dbReference type="InterPro" id="IPR036278">
    <property type="entry name" value="Sialidase_sf"/>
</dbReference>
<keyword evidence="1" id="KW-0677">Repeat</keyword>
<evidence type="ECO:0000313" key="5">
    <source>
        <dbReference type="Proteomes" id="UP000249720"/>
    </source>
</evidence>
<dbReference type="Proteomes" id="UP000249720">
    <property type="component" value="Unassembled WGS sequence"/>
</dbReference>
<dbReference type="Pfam" id="PF02012">
    <property type="entry name" value="BNR"/>
    <property type="match status" value="1"/>
</dbReference>
<dbReference type="PANTHER" id="PTHR43739:SF5">
    <property type="entry name" value="EXO-ALPHA-SIALIDASE"/>
    <property type="match status" value="1"/>
</dbReference>
<dbReference type="EMBL" id="QKZV01000004">
    <property type="protein sequence ID" value="PZX62851.1"/>
    <property type="molecule type" value="Genomic_DNA"/>
</dbReference>
<dbReference type="SUPFAM" id="SSF50939">
    <property type="entry name" value="Sialidases"/>
    <property type="match status" value="1"/>
</dbReference>
<gene>
    <name evidence="4" type="ORF">LX80_01545</name>
</gene>
<dbReference type="Gene3D" id="2.130.10.10">
    <property type="entry name" value="YVTN repeat-like/Quinoprotein amine dehydrogenase"/>
    <property type="match status" value="5"/>
</dbReference>
<dbReference type="AlphaFoldDB" id="A0A2W7RR40"/>
<comment type="caution">
    <text evidence="4">The sequence shown here is derived from an EMBL/GenBank/DDBJ whole genome shotgun (WGS) entry which is preliminary data.</text>
</comment>
<dbReference type="InterPro" id="IPR002860">
    <property type="entry name" value="BNR_rpt"/>
</dbReference>
<evidence type="ECO:0000256" key="1">
    <source>
        <dbReference type="ARBA" id="ARBA00022737"/>
    </source>
</evidence>
<sequence>MKWITRILLLLYCIAEVPSVFAQIAPALFQEMQWRMIGPHRGGRTVGAVGVPQQPNVFYIGVNNGGVWKTNDFGRTWTPIFDEQSTGSIGDVAVAPSNPNIIYVGSGEGLQRPDLSVGNGIYKSTDAGKTWQHLGLTDVQQVGAVVIDPQNPDRVFVAAMGHPYGPNAERGVFRTLDGGKTWQKVLYVDENTGAVQVAIDPKNPNIVFADLWAGRQGPWENGEWNGPNSGLYKSTDGGQTWKKITKGLPTTEQGLGRIGFCIAPSNPNRMYATVDAGQYGGMFRSDDGGESWYSISNDGRYWGRGSDFAEVKVDPQNENIVYTANVVVWKSEDGGHHWTDFRGAPGGDDYHRIWINPNNPDIILIAADQGAIITVNGGKTFSSWYNQPTAQFYHVSTDNAFPYNVYGGQQESGSVGIASRGNDGQITFREWHPVGVEEYGYVAADPLNPNIIYGGKITRYDKRTGQVQNVAPEAIRSGKYRFIRTAPVLFSPVNPHTLYFAGNVLFKTNNGGNSWEVISPDLTRSEWDIPASVGIYTTAALKTMPRRGVIYTIAPSYTDSNTIWCGTDDGYIQITRNGGKTWTNITPASITSWSKISLMDCGHFDNNTVYAAVNRIRCDDLHPHIYITHDGGKTWQEKVNGLPDNEPINVVREDPKVKGLLFAGSENAVYVSFDDGAHWQSLRLNMPATSVRDLVIKDDDIVVGTHGRSFWILDNITPLRQIAQQRITVGNPYLFQPQKAMRIRWDMNTDTPLPQEEPAGQNPPDGAIIDYYLPNDYAGTVTLTIKDMAGNIVRKYASTDTPYHIPKVNIPKYWIRPQQILSSKPGMHRFLWDVHYTPLPLPPVYPIAAIYGNTAPLPTSPWVLPGKYIVELEANGKKLQQNMEVIMDPRVTTSKAQLQQQFTLAKQCYEIGKTCLNRLNAIQEKLMQSNNNDNVALKALQGNNVGRRGMGSETSYNALLQQSQNVLSMLEDADMPPTVAMQNAVQQLTRQLQQLEQKWQSLANL</sequence>
<keyword evidence="2" id="KW-0175">Coiled coil</keyword>
<evidence type="ECO:0000259" key="3">
    <source>
        <dbReference type="Pfam" id="PF15902"/>
    </source>
</evidence>
<evidence type="ECO:0000313" key="4">
    <source>
        <dbReference type="EMBL" id="PZX62851.1"/>
    </source>
</evidence>
<feature type="coiled-coil region" evidence="2">
    <location>
        <begin position="978"/>
        <end position="1005"/>
    </location>
</feature>
<accession>A0A2W7RR40</accession>
<dbReference type="InterPro" id="IPR015943">
    <property type="entry name" value="WD40/YVTN_repeat-like_dom_sf"/>
</dbReference>
<organism evidence="4 5">
    <name type="scientific">Hydrotalea sandarakina</name>
    <dbReference type="NCBI Taxonomy" id="1004304"/>
    <lineage>
        <taxon>Bacteria</taxon>
        <taxon>Pseudomonadati</taxon>
        <taxon>Bacteroidota</taxon>
        <taxon>Chitinophagia</taxon>
        <taxon>Chitinophagales</taxon>
        <taxon>Chitinophagaceae</taxon>
        <taxon>Hydrotalea</taxon>
    </lineage>
</organism>
<feature type="domain" description="Sortilin N-terminal" evidence="3">
    <location>
        <begin position="121"/>
        <end position="247"/>
    </location>
</feature>
<reference evidence="4 5" key="1">
    <citation type="submission" date="2018-06" db="EMBL/GenBank/DDBJ databases">
        <title>Genomic Encyclopedia of Archaeal and Bacterial Type Strains, Phase II (KMG-II): from individual species to whole genera.</title>
        <authorList>
            <person name="Goeker M."/>
        </authorList>
    </citation>
    <scope>NUCLEOTIDE SEQUENCE [LARGE SCALE GENOMIC DNA]</scope>
    <source>
        <strain evidence="4 5">DSM 23241</strain>
    </source>
</reference>
<dbReference type="RefSeq" id="WP_211307729.1">
    <property type="nucleotide sequence ID" value="NZ_QKZV01000004.1"/>
</dbReference>
<dbReference type="GO" id="GO:0010411">
    <property type="term" value="P:xyloglucan metabolic process"/>
    <property type="evidence" value="ECO:0007669"/>
    <property type="project" value="TreeGrafter"/>
</dbReference>
<evidence type="ECO:0000256" key="2">
    <source>
        <dbReference type="SAM" id="Coils"/>
    </source>
</evidence>
<dbReference type="Pfam" id="PF15902">
    <property type="entry name" value="Sortilin-Vps10"/>
    <property type="match status" value="1"/>
</dbReference>
<name>A0A2W7RR40_9BACT</name>
<protein>
    <submittedName>
        <fullName evidence="4">Photosystem II stability/assembly factor-like uncharacterized protein</fullName>
    </submittedName>
</protein>
<dbReference type="InterPro" id="IPR031778">
    <property type="entry name" value="Sortilin_N"/>
</dbReference>
<dbReference type="SUPFAM" id="SSF110296">
    <property type="entry name" value="Oligoxyloglucan reducing end-specific cellobiohydrolase"/>
    <property type="match status" value="1"/>
</dbReference>
<dbReference type="PANTHER" id="PTHR43739">
    <property type="entry name" value="XYLOGLUCANASE (EUROFUNG)"/>
    <property type="match status" value="1"/>
</dbReference>
<proteinExistence type="predicted"/>
<dbReference type="CDD" id="cd15482">
    <property type="entry name" value="Sialidase_non-viral"/>
    <property type="match status" value="2"/>
</dbReference>
<dbReference type="InterPro" id="IPR052025">
    <property type="entry name" value="Xyloglucanase_GH74"/>
</dbReference>
<keyword evidence="5" id="KW-1185">Reference proteome</keyword>